<comment type="caution">
    <text evidence="8">The sequence shown here is derived from an EMBL/GenBank/DDBJ whole genome shotgun (WGS) entry which is preliminary data.</text>
</comment>
<gene>
    <name evidence="8" type="ORF">FOY91_04030</name>
</gene>
<keyword evidence="3" id="KW-1003">Cell membrane</keyword>
<feature type="transmembrane region" description="Helical" evidence="7">
    <location>
        <begin position="229"/>
        <end position="250"/>
    </location>
</feature>
<feature type="transmembrane region" description="Helical" evidence="7">
    <location>
        <begin position="123"/>
        <end position="143"/>
    </location>
</feature>
<evidence type="ECO:0000256" key="6">
    <source>
        <dbReference type="ARBA" id="ARBA00023136"/>
    </source>
</evidence>
<dbReference type="Pfam" id="PF01554">
    <property type="entry name" value="MatE"/>
    <property type="match status" value="2"/>
</dbReference>
<dbReference type="InterPro" id="IPR052031">
    <property type="entry name" value="Membrane_Transporter-Flippase"/>
</dbReference>
<accession>A0A558RB25</accession>
<feature type="transmembrane region" description="Helical" evidence="7">
    <location>
        <begin position="306"/>
        <end position="332"/>
    </location>
</feature>
<keyword evidence="4 7" id="KW-0812">Transmembrane</keyword>
<evidence type="ECO:0000313" key="8">
    <source>
        <dbReference type="EMBL" id="TVV76564.1"/>
    </source>
</evidence>
<feature type="transmembrane region" description="Helical" evidence="7">
    <location>
        <begin position="352"/>
        <end position="374"/>
    </location>
</feature>
<dbReference type="NCBIfam" id="TIGR00797">
    <property type="entry name" value="matE"/>
    <property type="match status" value="1"/>
</dbReference>
<evidence type="ECO:0000256" key="1">
    <source>
        <dbReference type="ARBA" id="ARBA00004429"/>
    </source>
</evidence>
<feature type="transmembrane region" description="Helical" evidence="7">
    <location>
        <begin position="386"/>
        <end position="408"/>
    </location>
</feature>
<keyword evidence="6 7" id="KW-0472">Membrane</keyword>
<dbReference type="PANTHER" id="PTHR43549:SF3">
    <property type="entry name" value="MULTIDRUG RESISTANCE PROTEIN YPNP-RELATED"/>
    <property type="match status" value="1"/>
</dbReference>
<dbReference type="GO" id="GO:0005886">
    <property type="term" value="C:plasma membrane"/>
    <property type="evidence" value="ECO:0007669"/>
    <property type="project" value="UniProtKB-SubCell"/>
</dbReference>
<feature type="transmembrane region" description="Helical" evidence="7">
    <location>
        <begin position="451"/>
        <end position="468"/>
    </location>
</feature>
<dbReference type="Proteomes" id="UP000318681">
    <property type="component" value="Unassembled WGS sequence"/>
</dbReference>
<dbReference type="AlphaFoldDB" id="A0A558RB25"/>
<sequence length="529" mass="55137">MPSLETPFRQAQWPNRISGRGSGLVSSRSEGYTRPSFDILVGQFWRSAIERSKPPPVHAVETVPVTSGPSALTSGPVVPALLLYALPVLGANALQSLNASINAIWVGHYLGGIGLAATSNANLVIFLLYSVMFGLSTAVSVMVGQHVGRGDVDGARRVTGSGFTLFVAISIGVGIAGWMLSPRILDWLGTPAQIVPYALPYLRMMFVGLPATLMTIAVSMIVRGAGDSVTPLLAMLPGIVVEIVANPILIRGYGPIPAMGTAGSALATALAGAVTIAILLAAVYARDRPVRLREAEWAYLRPSASLVRVFVLKGVPLGLQMLVIAGSSLVMMSLVNRHGTATIAAFGAANQLWAYVQMPAIAIGMAISGMVAQNIGAGAWGRVDRIAYVGVAINAVATGMLVILTALFDGPLLRFFLPHDPGAIAIAQHLNLLASWSFILQGSTLAMSSVVRANGAVVVPLIALFVAFGPGRIGAALVLEPVLGVDALWWSFPLGAAISMILNGLYYRYGGWRAPSPLGGERAVALPAG</sequence>
<comment type="subcellular location">
    <subcellularLocation>
        <location evidence="1">Cell inner membrane</location>
        <topology evidence="1">Multi-pass membrane protein</topology>
    </subcellularLocation>
</comment>
<feature type="transmembrane region" description="Helical" evidence="7">
    <location>
        <begin position="201"/>
        <end position="222"/>
    </location>
</feature>
<dbReference type="GO" id="GO:0015297">
    <property type="term" value="F:antiporter activity"/>
    <property type="evidence" value="ECO:0007669"/>
    <property type="project" value="InterPro"/>
</dbReference>
<feature type="transmembrane region" description="Helical" evidence="7">
    <location>
        <begin position="101"/>
        <end position="117"/>
    </location>
</feature>
<dbReference type="CDD" id="cd13138">
    <property type="entry name" value="MATE_yoeA_like"/>
    <property type="match status" value="1"/>
</dbReference>
<feature type="transmembrane region" description="Helical" evidence="7">
    <location>
        <begin position="77"/>
        <end position="94"/>
    </location>
</feature>
<feature type="transmembrane region" description="Helical" evidence="7">
    <location>
        <begin position="420"/>
        <end position="439"/>
    </location>
</feature>
<evidence type="ECO:0000256" key="4">
    <source>
        <dbReference type="ARBA" id="ARBA00022692"/>
    </source>
</evidence>
<dbReference type="InterPro" id="IPR048279">
    <property type="entry name" value="MdtK-like"/>
</dbReference>
<name>A0A558RB25_9SPHN</name>
<dbReference type="InterPro" id="IPR002528">
    <property type="entry name" value="MATE_fam"/>
</dbReference>
<keyword evidence="2" id="KW-0813">Transport</keyword>
<dbReference type="PANTHER" id="PTHR43549">
    <property type="entry name" value="MULTIDRUG RESISTANCE PROTEIN YPNP-RELATED"/>
    <property type="match status" value="1"/>
</dbReference>
<dbReference type="OrthoDB" id="9806302at2"/>
<evidence type="ECO:0000313" key="9">
    <source>
        <dbReference type="Proteomes" id="UP000318681"/>
    </source>
</evidence>
<organism evidence="8 9">
    <name type="scientific">Alterirhizorhabdus solaris</name>
    <dbReference type="NCBI Taxonomy" id="2529389"/>
    <lineage>
        <taxon>Bacteria</taxon>
        <taxon>Pseudomonadati</taxon>
        <taxon>Pseudomonadota</taxon>
        <taxon>Alphaproteobacteria</taxon>
        <taxon>Sphingomonadales</taxon>
        <taxon>Rhizorhabdaceae</taxon>
        <taxon>Alterirhizorhabdus</taxon>
    </lineage>
</organism>
<dbReference type="PIRSF" id="PIRSF006603">
    <property type="entry name" value="DinF"/>
    <property type="match status" value="1"/>
</dbReference>
<evidence type="ECO:0000256" key="3">
    <source>
        <dbReference type="ARBA" id="ARBA00022475"/>
    </source>
</evidence>
<dbReference type="GO" id="GO:0042910">
    <property type="term" value="F:xenobiotic transmembrane transporter activity"/>
    <property type="evidence" value="ECO:0007669"/>
    <property type="project" value="InterPro"/>
</dbReference>
<keyword evidence="5 7" id="KW-1133">Transmembrane helix</keyword>
<keyword evidence="9" id="KW-1185">Reference proteome</keyword>
<evidence type="ECO:0000256" key="5">
    <source>
        <dbReference type="ARBA" id="ARBA00022989"/>
    </source>
</evidence>
<feature type="transmembrane region" description="Helical" evidence="7">
    <location>
        <begin position="163"/>
        <end position="181"/>
    </location>
</feature>
<protein>
    <submittedName>
        <fullName evidence="8">MATE family efflux transporter</fullName>
    </submittedName>
</protein>
<dbReference type="EMBL" id="VNIM01000009">
    <property type="protein sequence ID" value="TVV76564.1"/>
    <property type="molecule type" value="Genomic_DNA"/>
</dbReference>
<feature type="transmembrane region" description="Helical" evidence="7">
    <location>
        <begin position="262"/>
        <end position="285"/>
    </location>
</feature>
<reference evidence="8 9" key="1">
    <citation type="submission" date="2019-07" db="EMBL/GenBank/DDBJ databases">
        <title>Sphingomonas solaris sp. nov., isolated from a solar panel from Boston, Massachusetts.</title>
        <authorList>
            <person name="Tanner K."/>
            <person name="Pascual J."/>
            <person name="Mancuso C."/>
            <person name="Pereto J."/>
            <person name="Khalil A."/>
            <person name="Vilanova C."/>
        </authorList>
    </citation>
    <scope>NUCLEOTIDE SEQUENCE [LARGE SCALE GENOMIC DNA]</scope>
    <source>
        <strain evidence="8 9">R4DWN</strain>
    </source>
</reference>
<evidence type="ECO:0000256" key="2">
    <source>
        <dbReference type="ARBA" id="ARBA00022448"/>
    </source>
</evidence>
<proteinExistence type="predicted"/>
<evidence type="ECO:0000256" key="7">
    <source>
        <dbReference type="SAM" id="Phobius"/>
    </source>
</evidence>
<feature type="transmembrane region" description="Helical" evidence="7">
    <location>
        <begin position="488"/>
        <end position="507"/>
    </location>
</feature>